<name>A0AAE3U6B1_9BACT</name>
<dbReference type="Proteomes" id="UP001241110">
    <property type="component" value="Unassembled WGS sequence"/>
</dbReference>
<dbReference type="Pfam" id="PF19515">
    <property type="entry name" value="DUF6048"/>
    <property type="match status" value="1"/>
</dbReference>
<organism evidence="2 3">
    <name type="scientific">Xanthocytophaga flava</name>
    <dbReference type="NCBI Taxonomy" id="3048013"/>
    <lineage>
        <taxon>Bacteria</taxon>
        <taxon>Pseudomonadati</taxon>
        <taxon>Bacteroidota</taxon>
        <taxon>Cytophagia</taxon>
        <taxon>Cytophagales</taxon>
        <taxon>Rhodocytophagaceae</taxon>
        <taxon>Xanthocytophaga</taxon>
    </lineage>
</organism>
<proteinExistence type="predicted"/>
<evidence type="ECO:0000256" key="1">
    <source>
        <dbReference type="SAM" id="MobiDB-lite"/>
    </source>
</evidence>
<dbReference type="RefSeq" id="WP_313977028.1">
    <property type="nucleotide sequence ID" value="NZ_JASJOS010000003.1"/>
</dbReference>
<reference evidence="2" key="1">
    <citation type="submission" date="2023-05" db="EMBL/GenBank/DDBJ databases">
        <authorList>
            <person name="Zhang X."/>
        </authorList>
    </citation>
    <scope>NUCLEOTIDE SEQUENCE</scope>
    <source>
        <strain evidence="2">YF14B1</strain>
    </source>
</reference>
<dbReference type="InterPro" id="IPR046111">
    <property type="entry name" value="DUF6048"/>
</dbReference>
<feature type="region of interest" description="Disordered" evidence="1">
    <location>
        <begin position="231"/>
        <end position="253"/>
    </location>
</feature>
<sequence>MKLYNPILLSFLTIVLSNFPTALYNPAYSQKSASDTILSNGLRIGFDLGRIANFYMKNQKNFSLEGSADIGYQRWLGVAELGYANIKSSKDQVYDYNSNGIYGRVGVERNLLKGGDDVVFWGLRYGISQMNYSYGYYNVIDTIWGGTSGSIPKTSATQHWGELVGGIKGLVWKNFYLGFTLRFRFKISGSYNADLGPIIVPGYGAADKSTAFGANYYISYRIPFKKPATFPKKKKVKKDKKAAPVLPAAPPKK</sequence>
<comment type="caution">
    <text evidence="2">The sequence shown here is derived from an EMBL/GenBank/DDBJ whole genome shotgun (WGS) entry which is preliminary data.</text>
</comment>
<feature type="compositionally biased region" description="Basic residues" evidence="1">
    <location>
        <begin position="231"/>
        <end position="240"/>
    </location>
</feature>
<gene>
    <name evidence="2" type="ORF">QNI16_07850</name>
</gene>
<accession>A0AAE3U6B1</accession>
<dbReference type="EMBL" id="JASJOS010000003">
    <property type="protein sequence ID" value="MDJ1480392.1"/>
    <property type="molecule type" value="Genomic_DNA"/>
</dbReference>
<protein>
    <submittedName>
        <fullName evidence="2">DUF6048 family protein</fullName>
    </submittedName>
</protein>
<dbReference type="AlphaFoldDB" id="A0AAE3U6B1"/>
<evidence type="ECO:0000313" key="3">
    <source>
        <dbReference type="Proteomes" id="UP001241110"/>
    </source>
</evidence>
<evidence type="ECO:0000313" key="2">
    <source>
        <dbReference type="EMBL" id="MDJ1480392.1"/>
    </source>
</evidence>